<keyword evidence="8" id="KW-1185">Reference proteome</keyword>
<protein>
    <submittedName>
        <fullName evidence="7">Patatin</fullName>
    </submittedName>
</protein>
<dbReference type="Pfam" id="PF01734">
    <property type="entry name" value="Patatin"/>
    <property type="match status" value="1"/>
</dbReference>
<feature type="short sequence motif" description="DGA/G" evidence="4">
    <location>
        <begin position="190"/>
        <end position="192"/>
    </location>
</feature>
<keyword evidence="3 4" id="KW-0443">Lipid metabolism</keyword>
<dbReference type="PROSITE" id="PS51635">
    <property type="entry name" value="PNPLA"/>
    <property type="match status" value="1"/>
</dbReference>
<dbReference type="PANTHER" id="PTHR14226:SF29">
    <property type="entry name" value="NEUROPATHY TARGET ESTERASE SWS"/>
    <property type="match status" value="1"/>
</dbReference>
<dbReference type="InterPro" id="IPR002641">
    <property type="entry name" value="PNPLA_dom"/>
</dbReference>
<proteinExistence type="predicted"/>
<evidence type="ECO:0000256" key="5">
    <source>
        <dbReference type="SAM" id="SignalP"/>
    </source>
</evidence>
<feature type="signal peptide" evidence="5">
    <location>
        <begin position="1"/>
        <end position="20"/>
    </location>
</feature>
<dbReference type="eggNOG" id="COG1752">
    <property type="taxonomic scope" value="Bacteria"/>
</dbReference>
<keyword evidence="2 4" id="KW-0442">Lipid degradation</keyword>
<keyword evidence="1 4" id="KW-0378">Hydrolase</keyword>
<dbReference type="RefSeq" id="WP_227712724.1">
    <property type="nucleotide sequence ID" value="NZ_AOMT01000043.1"/>
</dbReference>
<dbReference type="GO" id="GO:0016042">
    <property type="term" value="P:lipid catabolic process"/>
    <property type="evidence" value="ECO:0007669"/>
    <property type="project" value="UniProtKB-UniRule"/>
</dbReference>
<evidence type="ECO:0000256" key="2">
    <source>
        <dbReference type="ARBA" id="ARBA00022963"/>
    </source>
</evidence>
<dbReference type="InterPro" id="IPR050301">
    <property type="entry name" value="NTE"/>
</dbReference>
<feature type="active site" description="Proton acceptor" evidence="4">
    <location>
        <position position="190"/>
    </location>
</feature>
<organism evidence="7 8">
    <name type="scientific">Moraxella bovoculi 237</name>
    <dbReference type="NCBI Taxonomy" id="743974"/>
    <lineage>
        <taxon>Bacteria</taxon>
        <taxon>Pseudomonadati</taxon>
        <taxon>Pseudomonadota</taxon>
        <taxon>Gammaproteobacteria</taxon>
        <taxon>Moraxellales</taxon>
        <taxon>Moraxellaceae</taxon>
        <taxon>Moraxella</taxon>
    </lineage>
</organism>
<sequence>MKKTLLIGASLSTALIAGCAAQHTQQAQRMPTVHDTAPDVALVLGGGGTRGYAHIGAIKALEEHGIRPDLIVGTSAGAMVGALSASGKSAKELERIAMALDETDLLDIAPSKQGVIEGKALRDFINTQVDNKPIESLPTRFAAIATDAHAKTTVSFRQGDTGLAVQASSSIPKLFIAPRVPKIGGKKYIDGGQSALLPSAAAKSMGAQFVIAVDVMSASNTQPADKPANSRGTAGISRTDKGIKAVWGDEVIEFPINSDIIKQSTKNLPVSIDVEKLLGMIPNNTQILLPKGFPTSLPKSKDDIMQAANTIFMQNQRHAKPADVKASDVIIAPELSKYAVFDGSAKEEIIQAGYDATIAKIPQIKQALAEHQKLQSTTKQ</sequence>
<accession>A0A066UJQ2</accession>
<dbReference type="CDD" id="cd07205">
    <property type="entry name" value="Pat_PNPLA6_PNPLA7_NTE1_like"/>
    <property type="match status" value="1"/>
</dbReference>
<dbReference type="EMBL" id="AOMT01000043">
    <property type="protein sequence ID" value="KDN24399.1"/>
    <property type="molecule type" value="Genomic_DNA"/>
</dbReference>
<dbReference type="Gene3D" id="3.40.1090.10">
    <property type="entry name" value="Cytosolic phospholipase A2 catalytic domain"/>
    <property type="match status" value="2"/>
</dbReference>
<dbReference type="InterPro" id="IPR016035">
    <property type="entry name" value="Acyl_Trfase/lysoPLipase"/>
</dbReference>
<evidence type="ECO:0000256" key="1">
    <source>
        <dbReference type="ARBA" id="ARBA00022801"/>
    </source>
</evidence>
<evidence type="ECO:0000313" key="8">
    <source>
        <dbReference type="Proteomes" id="UP000035860"/>
    </source>
</evidence>
<evidence type="ECO:0000256" key="3">
    <source>
        <dbReference type="ARBA" id="ARBA00023098"/>
    </source>
</evidence>
<feature type="chain" id="PRO_5001627310" evidence="5">
    <location>
        <begin position="21"/>
        <end position="380"/>
    </location>
</feature>
<dbReference type="PROSITE" id="PS51257">
    <property type="entry name" value="PROKAR_LIPOPROTEIN"/>
    <property type="match status" value="1"/>
</dbReference>
<dbReference type="GO" id="GO:0016787">
    <property type="term" value="F:hydrolase activity"/>
    <property type="evidence" value="ECO:0007669"/>
    <property type="project" value="UniProtKB-UniRule"/>
</dbReference>
<name>A0A066UJQ2_9GAMM</name>
<comment type="caution">
    <text evidence="7">The sequence shown here is derived from an EMBL/GenBank/DDBJ whole genome shotgun (WGS) entry which is preliminary data.</text>
</comment>
<dbReference type="SUPFAM" id="SSF52151">
    <property type="entry name" value="FabD/lysophospholipase-like"/>
    <property type="match status" value="1"/>
</dbReference>
<reference evidence="7 8" key="1">
    <citation type="journal article" date="2014" name="Genome Announc.">
        <title>Draft Genome Sequence of Moraxella bovoculi Strain 237T (ATCC BAA-1259T) Isolated from a Calf with Infectious Bovine Keratoconjunctivitis.</title>
        <authorList>
            <person name="Calcutt M.J."/>
            <person name="Foecking M.F."/>
            <person name="Martin N.T."/>
            <person name="Mhlanga-Mutangadura T."/>
            <person name="Reilly T.J."/>
        </authorList>
    </citation>
    <scope>NUCLEOTIDE SEQUENCE [LARGE SCALE GENOMIC DNA]</scope>
    <source>
        <strain evidence="7 8">237</strain>
    </source>
</reference>
<feature type="short sequence motif" description="GXSXG" evidence="4">
    <location>
        <begin position="73"/>
        <end position="77"/>
    </location>
</feature>
<evidence type="ECO:0000313" key="7">
    <source>
        <dbReference type="EMBL" id="KDN24399.1"/>
    </source>
</evidence>
<evidence type="ECO:0000259" key="6">
    <source>
        <dbReference type="PROSITE" id="PS51635"/>
    </source>
</evidence>
<feature type="short sequence motif" description="GXGXXG" evidence="4">
    <location>
        <begin position="46"/>
        <end position="51"/>
    </location>
</feature>
<gene>
    <name evidence="7" type="ORF">MBO_09643</name>
</gene>
<dbReference type="AlphaFoldDB" id="A0A066UJQ2"/>
<dbReference type="PANTHER" id="PTHR14226">
    <property type="entry name" value="NEUROPATHY TARGET ESTERASE/SWISS CHEESE D.MELANOGASTER"/>
    <property type="match status" value="1"/>
</dbReference>
<keyword evidence="5" id="KW-0732">Signal</keyword>
<evidence type="ECO:0000256" key="4">
    <source>
        <dbReference type="PROSITE-ProRule" id="PRU01161"/>
    </source>
</evidence>
<feature type="domain" description="PNPLA" evidence="6">
    <location>
        <begin position="42"/>
        <end position="203"/>
    </location>
</feature>
<dbReference type="Proteomes" id="UP000035860">
    <property type="component" value="Unassembled WGS sequence"/>
</dbReference>
<feature type="active site" description="Nucleophile" evidence="4">
    <location>
        <position position="75"/>
    </location>
</feature>